<feature type="domain" description="CRAL-TRIO" evidence="1">
    <location>
        <begin position="134"/>
        <end position="292"/>
    </location>
</feature>
<keyword evidence="3" id="KW-1185">Reference proteome</keyword>
<evidence type="ECO:0000259" key="1">
    <source>
        <dbReference type="PROSITE" id="PS50191"/>
    </source>
</evidence>
<dbReference type="SMART" id="SM00516">
    <property type="entry name" value="SEC14"/>
    <property type="match status" value="1"/>
</dbReference>
<dbReference type="SUPFAM" id="SSF46938">
    <property type="entry name" value="CRAL/TRIO N-terminal domain"/>
    <property type="match status" value="1"/>
</dbReference>
<dbReference type="InterPro" id="IPR052578">
    <property type="entry name" value="PI_Transfer_CRAL-TRIO"/>
</dbReference>
<dbReference type="InterPro" id="IPR001251">
    <property type="entry name" value="CRAL-TRIO_dom"/>
</dbReference>
<evidence type="ECO:0000313" key="3">
    <source>
        <dbReference type="Proteomes" id="UP000301737"/>
    </source>
</evidence>
<organism evidence="2 3">
    <name type="scientific">Zygosaccharomyces mellis</name>
    <dbReference type="NCBI Taxonomy" id="42258"/>
    <lineage>
        <taxon>Eukaryota</taxon>
        <taxon>Fungi</taxon>
        <taxon>Dikarya</taxon>
        <taxon>Ascomycota</taxon>
        <taxon>Saccharomycotina</taxon>
        <taxon>Saccharomycetes</taxon>
        <taxon>Saccharomycetales</taxon>
        <taxon>Saccharomycetaceae</taxon>
        <taxon>Zygosaccharomyces</taxon>
    </lineage>
</organism>
<proteinExistence type="predicted"/>
<dbReference type="InterPro" id="IPR011074">
    <property type="entry name" value="CRAL/TRIO_N_dom"/>
</dbReference>
<protein>
    <recommendedName>
        <fullName evidence="1">CRAL-TRIO domain-containing protein</fullName>
    </recommendedName>
</protein>
<dbReference type="GO" id="GO:0008526">
    <property type="term" value="F:phosphatidylinositol transfer activity"/>
    <property type="evidence" value="ECO:0007669"/>
    <property type="project" value="TreeGrafter"/>
</dbReference>
<dbReference type="PANTHER" id="PTHR45824:SF5">
    <property type="entry name" value="PHOSPHATIDYLINOSITOL TRANSFER PROTEIN PDR17"/>
    <property type="match status" value="1"/>
</dbReference>
<dbReference type="PROSITE" id="PS50191">
    <property type="entry name" value="CRAL_TRIO"/>
    <property type="match status" value="1"/>
</dbReference>
<name>A0A4C2EAM3_9SACH</name>
<dbReference type="PANTHER" id="PTHR45824">
    <property type="entry name" value="GH16843P"/>
    <property type="match status" value="1"/>
</dbReference>
<gene>
    <name evidence="2" type="ORF">ZYGM_001160</name>
</gene>
<evidence type="ECO:0000313" key="2">
    <source>
        <dbReference type="EMBL" id="GCF00942.1"/>
    </source>
</evidence>
<sequence length="347" mass="40237">MGLFHKKTKNRVNTFNKRDLIPCDRAFLSPPEGYGHGKPPKKLQGFTWEAYKTILAHFQNENLQIPINTSSKKLLTLVPEEKFWLTRECMLRYLKGNKGNVQAAIEKLEETLVWRREVGLTVVRKDTKPLDSDLVSPENETGKEVILGFDQKGRPLLYMKNGRQNTEPSFRQVQLLIYIMEAATTFCPQGVESLTVLIDFKHYKEPGIISDKMPPMSISKLSLNVMQNHYPERLGQGILINIPWFAWAFLKMMYPFLDPETRQKVIFDEPFEKYIDPSQLDAIYNGRLDFHYKHEIYWPDLTAKVKKVKEIQYSRFLKFGGIAGISEFDLKGDRDELICPPECQGVI</sequence>
<dbReference type="Gene3D" id="3.40.525.10">
    <property type="entry name" value="CRAL-TRIO lipid binding domain"/>
    <property type="match status" value="1"/>
</dbReference>
<reference evidence="2 3" key="1">
    <citation type="submission" date="2019-01" db="EMBL/GenBank/DDBJ databases">
        <title>Draft Genome Sequencing of Zygosaccharomyces mellis Ca-7.</title>
        <authorList>
            <person name="Shiwa Y."/>
            <person name="Kanesaki Y."/>
            <person name="Ishige T."/>
            <person name="Mura K."/>
            <person name="Hori T."/>
            <person name="Tamura T."/>
        </authorList>
    </citation>
    <scope>NUCLEOTIDE SEQUENCE [LARGE SCALE GENOMIC DNA]</scope>
    <source>
        <strain evidence="2 3">Ca-7</strain>
    </source>
</reference>
<dbReference type="InterPro" id="IPR036865">
    <property type="entry name" value="CRAL-TRIO_dom_sf"/>
</dbReference>
<dbReference type="InterPro" id="IPR036273">
    <property type="entry name" value="CRAL/TRIO_N_dom_sf"/>
</dbReference>
<dbReference type="EMBL" id="BIMX01000024">
    <property type="protein sequence ID" value="GCF00942.1"/>
    <property type="molecule type" value="Genomic_DNA"/>
</dbReference>
<dbReference type="Pfam" id="PF03765">
    <property type="entry name" value="CRAL_TRIO_N"/>
    <property type="match status" value="1"/>
</dbReference>
<dbReference type="SMART" id="SM01100">
    <property type="entry name" value="CRAL_TRIO_N"/>
    <property type="match status" value="1"/>
</dbReference>
<dbReference type="Proteomes" id="UP000301737">
    <property type="component" value="Unassembled WGS sequence"/>
</dbReference>
<accession>A0A4C2EAM3</accession>
<dbReference type="OrthoDB" id="75724at2759"/>
<comment type="caution">
    <text evidence="2">The sequence shown here is derived from an EMBL/GenBank/DDBJ whole genome shotgun (WGS) entry which is preliminary data.</text>
</comment>
<dbReference type="Pfam" id="PF00650">
    <property type="entry name" value="CRAL_TRIO"/>
    <property type="match status" value="1"/>
</dbReference>
<dbReference type="SUPFAM" id="SSF52087">
    <property type="entry name" value="CRAL/TRIO domain"/>
    <property type="match status" value="1"/>
</dbReference>
<dbReference type="AlphaFoldDB" id="A0A4C2EAM3"/>
<dbReference type="CDD" id="cd00170">
    <property type="entry name" value="SEC14"/>
    <property type="match status" value="1"/>
</dbReference>